<dbReference type="Pfam" id="PF03022">
    <property type="entry name" value="MRJP"/>
    <property type="match status" value="1"/>
</dbReference>
<dbReference type="Gene3D" id="2.120.10.30">
    <property type="entry name" value="TolB, C-terminal domain"/>
    <property type="match status" value="1"/>
</dbReference>
<dbReference type="Proteomes" id="UP000189681">
    <property type="component" value="Unassembled WGS sequence"/>
</dbReference>
<comment type="subcellular location">
    <subcellularLocation>
        <location evidence="1">Secreted</location>
    </subcellularLocation>
</comment>
<evidence type="ECO:0000313" key="3">
    <source>
        <dbReference type="EMBL" id="OOP55167.1"/>
    </source>
</evidence>
<evidence type="ECO:0008006" key="5">
    <source>
        <dbReference type="Google" id="ProtNLM"/>
    </source>
</evidence>
<reference evidence="3 4" key="1">
    <citation type="journal article" date="2017" name="Water Res.">
        <title>Discovery and metagenomic analysis of an anammox bacterial enrichment related to Candidatus "Brocadia caroliniensis" in a full-scale glycerol-fed nitritation-denitritation separate centrate treatment process.</title>
        <authorList>
            <person name="Park H."/>
            <person name="Brotto A.C."/>
            <person name="van Loosdrecht M.C."/>
            <person name="Chandran K."/>
        </authorList>
    </citation>
    <scope>NUCLEOTIDE SEQUENCE [LARGE SCALE GENOMIC DNA]</scope>
    <source>
        <strain evidence="3">26THWARD</strain>
    </source>
</reference>
<accession>A0A1V4APX7</accession>
<dbReference type="GO" id="GO:0005576">
    <property type="term" value="C:extracellular region"/>
    <property type="evidence" value="ECO:0007669"/>
    <property type="project" value="UniProtKB-SubCell"/>
</dbReference>
<evidence type="ECO:0000256" key="2">
    <source>
        <dbReference type="ARBA" id="ARBA00022525"/>
    </source>
</evidence>
<evidence type="ECO:0000313" key="4">
    <source>
        <dbReference type="Proteomes" id="UP000189681"/>
    </source>
</evidence>
<dbReference type="STRING" id="1004156.AYP45_16320"/>
<proteinExistence type="predicted"/>
<evidence type="ECO:0000256" key="1">
    <source>
        <dbReference type="ARBA" id="ARBA00004613"/>
    </source>
</evidence>
<organism evidence="3 4">
    <name type="scientific">Candidatus Brocadia carolinensis</name>
    <dbReference type="NCBI Taxonomy" id="1004156"/>
    <lineage>
        <taxon>Bacteria</taxon>
        <taxon>Pseudomonadati</taxon>
        <taxon>Planctomycetota</taxon>
        <taxon>Candidatus Brocadiia</taxon>
        <taxon>Candidatus Brocadiales</taxon>
        <taxon>Candidatus Brocadiaceae</taxon>
        <taxon>Candidatus Brocadia</taxon>
    </lineage>
</organism>
<sequence length="118" mass="13774">MFRFNRGRVNQHRELDYPPENIAVSPEGRVFFCFLPAGKVTIHASELVPDTVVPYPARIAKEGKFTSSLSLRIGRQNRLWILDYGTHGFHHARMYAFDLSSNQLVHEFAFPRKIRIWM</sequence>
<comment type="caution">
    <text evidence="3">The sequence shown here is derived from an EMBL/GenBank/DDBJ whole genome shotgun (WGS) entry which is preliminary data.</text>
</comment>
<dbReference type="EMBL" id="AYTS01000168">
    <property type="protein sequence ID" value="OOP55167.1"/>
    <property type="molecule type" value="Genomic_DNA"/>
</dbReference>
<gene>
    <name evidence="3" type="ORF">AYP45_16320</name>
</gene>
<keyword evidence="2" id="KW-0964">Secreted</keyword>
<dbReference type="InterPro" id="IPR017996">
    <property type="entry name" value="MRJP/yellow-related"/>
</dbReference>
<dbReference type="InterPro" id="IPR011042">
    <property type="entry name" value="6-blade_b-propeller_TolB-like"/>
</dbReference>
<name>A0A1V4APX7_9BACT</name>
<dbReference type="SUPFAM" id="SSF63829">
    <property type="entry name" value="Calcium-dependent phosphotriesterase"/>
    <property type="match status" value="1"/>
</dbReference>
<protein>
    <recommendedName>
        <fullName evidence="5">SMP-30/Gluconolactonase/LRE-like region domain-containing protein</fullName>
    </recommendedName>
</protein>
<dbReference type="AlphaFoldDB" id="A0A1V4APX7"/>